<feature type="chain" id="PRO_5004734078" evidence="1">
    <location>
        <begin position="17"/>
        <end position="89"/>
    </location>
</feature>
<dbReference type="Gene3D" id="4.10.410.10">
    <property type="entry name" value="Pancreatic trypsin inhibitor Kunitz domain"/>
    <property type="match status" value="1"/>
</dbReference>
<proteinExistence type="evidence at transcript level"/>
<name>V5GLY7_IXORI</name>
<dbReference type="InterPro" id="IPR036880">
    <property type="entry name" value="Kunitz_BPTI_sf"/>
</dbReference>
<dbReference type="PROSITE" id="PS50279">
    <property type="entry name" value="BPTI_KUNITZ_2"/>
    <property type="match status" value="1"/>
</dbReference>
<dbReference type="SUPFAM" id="SSF57362">
    <property type="entry name" value="BPTI-like"/>
    <property type="match status" value="1"/>
</dbReference>
<accession>V5GLY7</accession>
<dbReference type="GO" id="GO:0004867">
    <property type="term" value="F:serine-type endopeptidase inhibitor activity"/>
    <property type="evidence" value="ECO:0007669"/>
    <property type="project" value="InterPro"/>
</dbReference>
<sequence>MKLLLIAVVFSIHASGFLTTAESRCEPLYNGGYGGTRGGNVAPKWTFDPSTNQCEQIMTKGICQPSRNCFPSADDCELECGPEMEQWKP</sequence>
<reference evidence="3" key="1">
    <citation type="journal article" date="2015" name="Sci. Rep.">
        <title>Tissue- and time-dependent transcription in Ixodes ricinus salivary glands and midguts when blood feeding on the vertebrate host.</title>
        <authorList>
            <person name="Kotsyfakis M."/>
            <person name="Schwarz A."/>
            <person name="Erhart J."/>
            <person name="Ribeiro J.M."/>
        </authorList>
    </citation>
    <scope>NUCLEOTIDE SEQUENCE</scope>
    <source>
        <tissue evidence="3">Salivary gland and midgut</tissue>
    </source>
</reference>
<keyword evidence="1" id="KW-0732">Signal</keyword>
<dbReference type="InterPro" id="IPR002223">
    <property type="entry name" value="Kunitz_BPTI"/>
</dbReference>
<dbReference type="AlphaFoldDB" id="V5GLY7"/>
<evidence type="ECO:0000313" key="3">
    <source>
        <dbReference type="EMBL" id="JAB71360.1"/>
    </source>
</evidence>
<evidence type="ECO:0000256" key="1">
    <source>
        <dbReference type="SAM" id="SignalP"/>
    </source>
</evidence>
<dbReference type="EMBL" id="GANP01013108">
    <property type="protein sequence ID" value="JAB71360.1"/>
    <property type="molecule type" value="mRNA"/>
</dbReference>
<dbReference type="SMART" id="SM00131">
    <property type="entry name" value="KU"/>
    <property type="match status" value="1"/>
</dbReference>
<organism evidence="3">
    <name type="scientific">Ixodes ricinus</name>
    <name type="common">Common tick</name>
    <name type="synonym">Acarus ricinus</name>
    <dbReference type="NCBI Taxonomy" id="34613"/>
    <lineage>
        <taxon>Eukaryota</taxon>
        <taxon>Metazoa</taxon>
        <taxon>Ecdysozoa</taxon>
        <taxon>Arthropoda</taxon>
        <taxon>Chelicerata</taxon>
        <taxon>Arachnida</taxon>
        <taxon>Acari</taxon>
        <taxon>Parasitiformes</taxon>
        <taxon>Ixodida</taxon>
        <taxon>Ixodoidea</taxon>
        <taxon>Ixodidae</taxon>
        <taxon>Ixodinae</taxon>
        <taxon>Ixodes</taxon>
    </lineage>
</organism>
<evidence type="ECO:0000259" key="2">
    <source>
        <dbReference type="PROSITE" id="PS50279"/>
    </source>
</evidence>
<feature type="domain" description="BPTI/Kunitz inhibitor" evidence="2">
    <location>
        <begin position="25"/>
        <end position="80"/>
    </location>
</feature>
<feature type="signal peptide" evidence="1">
    <location>
        <begin position="1"/>
        <end position="16"/>
    </location>
</feature>
<protein>
    <submittedName>
        <fullName evidence="3">Putative secreted protein</fullName>
    </submittedName>
</protein>
<dbReference type="Pfam" id="PF00014">
    <property type="entry name" value="Kunitz_BPTI"/>
    <property type="match status" value="1"/>
</dbReference>